<dbReference type="NCBIfam" id="TIGR00804">
    <property type="entry name" value="nupC"/>
    <property type="match status" value="1"/>
</dbReference>
<reference evidence="11 12" key="1">
    <citation type="journal article" date="2015" name="Genome Biol.">
        <title>Comparative genomics of Steinernema reveals deeply conserved gene regulatory networks.</title>
        <authorList>
            <person name="Dillman A.R."/>
            <person name="Macchietto M."/>
            <person name="Porter C.F."/>
            <person name="Rogers A."/>
            <person name="Williams B."/>
            <person name="Antoshechkin I."/>
            <person name="Lee M.M."/>
            <person name="Goodwin Z."/>
            <person name="Lu X."/>
            <person name="Lewis E.E."/>
            <person name="Goodrich-Blair H."/>
            <person name="Stock S.P."/>
            <person name="Adams B.J."/>
            <person name="Sternberg P.W."/>
            <person name="Mortazavi A."/>
        </authorList>
    </citation>
    <scope>NUCLEOTIDE SEQUENCE [LARGE SCALE GENOMIC DNA]</scope>
    <source>
        <strain evidence="11 12">ALL</strain>
    </source>
</reference>
<dbReference type="InterPro" id="IPR011642">
    <property type="entry name" value="Gate_dom"/>
</dbReference>
<feature type="transmembrane region" description="Helical" evidence="7">
    <location>
        <begin position="169"/>
        <end position="187"/>
    </location>
</feature>
<dbReference type="Proteomes" id="UP000298663">
    <property type="component" value="Unassembled WGS sequence"/>
</dbReference>
<dbReference type="InterPro" id="IPR008276">
    <property type="entry name" value="C_nuclsd_transpt"/>
</dbReference>
<comment type="caution">
    <text evidence="11">The sequence shown here is derived from an EMBL/GenBank/DDBJ whole genome shotgun (WGS) entry which is preliminary data.</text>
</comment>
<proteinExistence type="inferred from homology"/>
<feature type="transmembrane region" description="Helical" evidence="7">
    <location>
        <begin position="499"/>
        <end position="522"/>
    </location>
</feature>
<dbReference type="InterPro" id="IPR018270">
    <property type="entry name" value="C_nuclsd_transpt_met_bac"/>
</dbReference>
<accession>A0A4U5MME7</accession>
<feature type="transmembrane region" description="Helical" evidence="7">
    <location>
        <begin position="62"/>
        <end position="82"/>
    </location>
</feature>
<dbReference type="EMBL" id="AZBU02000007">
    <property type="protein sequence ID" value="TKR70709.1"/>
    <property type="molecule type" value="Genomic_DNA"/>
</dbReference>
<feature type="domain" description="Nucleoside transporter/FeoB GTPase Gate" evidence="10">
    <location>
        <begin position="236"/>
        <end position="331"/>
    </location>
</feature>
<comment type="similarity">
    <text evidence="2 7">Belongs to the concentrative nucleoside transporter (CNT) (TC 2.A.41) family.</text>
</comment>
<dbReference type="Pfam" id="PF07670">
    <property type="entry name" value="Gate"/>
    <property type="match status" value="1"/>
</dbReference>
<keyword evidence="5 7" id="KW-1133">Transmembrane helix</keyword>
<dbReference type="PANTHER" id="PTHR10590">
    <property type="entry name" value="SODIUM/NUCLEOSIDE COTRANSPORTER"/>
    <property type="match status" value="1"/>
</dbReference>
<evidence type="ECO:0000259" key="8">
    <source>
        <dbReference type="Pfam" id="PF01773"/>
    </source>
</evidence>
<reference evidence="11 12" key="2">
    <citation type="journal article" date="2019" name="G3 (Bethesda)">
        <title>Hybrid Assembly of the Genome of the Entomopathogenic Nematode Steinernema carpocapsae Identifies the X-Chromosome.</title>
        <authorList>
            <person name="Serra L."/>
            <person name="Macchietto M."/>
            <person name="Macias-Munoz A."/>
            <person name="McGill C.J."/>
            <person name="Rodriguez I.M."/>
            <person name="Rodriguez B."/>
            <person name="Murad R."/>
            <person name="Mortazavi A."/>
        </authorList>
    </citation>
    <scope>NUCLEOTIDE SEQUENCE [LARGE SCALE GENOMIC DNA]</scope>
    <source>
        <strain evidence="11 12">ALL</strain>
    </source>
</reference>
<organism evidence="11 12">
    <name type="scientific">Steinernema carpocapsae</name>
    <name type="common">Entomopathogenic nematode</name>
    <dbReference type="NCBI Taxonomy" id="34508"/>
    <lineage>
        <taxon>Eukaryota</taxon>
        <taxon>Metazoa</taxon>
        <taxon>Ecdysozoa</taxon>
        <taxon>Nematoda</taxon>
        <taxon>Chromadorea</taxon>
        <taxon>Rhabditida</taxon>
        <taxon>Tylenchina</taxon>
        <taxon>Panagrolaimomorpha</taxon>
        <taxon>Strongyloidoidea</taxon>
        <taxon>Steinernematidae</taxon>
        <taxon>Steinernema</taxon>
    </lineage>
</organism>
<feature type="transmembrane region" description="Helical" evidence="7">
    <location>
        <begin position="336"/>
        <end position="356"/>
    </location>
</feature>
<feature type="transmembrane region" description="Helical" evidence="7">
    <location>
        <begin position="34"/>
        <end position="56"/>
    </location>
</feature>
<keyword evidence="4 7" id="KW-0812">Transmembrane</keyword>
<dbReference type="InterPro" id="IPR011657">
    <property type="entry name" value="CNT_C_dom"/>
</dbReference>
<keyword evidence="12" id="KW-1185">Reference proteome</keyword>
<protein>
    <recommendedName>
        <fullName evidence="7">Sodium/nucleoside cotransporter</fullName>
    </recommendedName>
</protein>
<evidence type="ECO:0000313" key="12">
    <source>
        <dbReference type="Proteomes" id="UP000298663"/>
    </source>
</evidence>
<evidence type="ECO:0000259" key="9">
    <source>
        <dbReference type="Pfam" id="PF07662"/>
    </source>
</evidence>
<dbReference type="AlphaFoldDB" id="A0A4U5MME7"/>
<evidence type="ECO:0000256" key="3">
    <source>
        <dbReference type="ARBA" id="ARBA00022475"/>
    </source>
</evidence>
<comment type="subcellular location">
    <subcellularLocation>
        <location evidence="1">Cell membrane</location>
        <topology evidence="1">Multi-pass membrane protein</topology>
    </subcellularLocation>
</comment>
<evidence type="ECO:0000256" key="4">
    <source>
        <dbReference type="ARBA" id="ARBA00022692"/>
    </source>
</evidence>
<dbReference type="PANTHER" id="PTHR10590:SF4">
    <property type="entry name" value="SOLUTE CARRIER FAMILY 28 MEMBER 3"/>
    <property type="match status" value="1"/>
</dbReference>
<feature type="transmembrane region" description="Helical" evidence="7">
    <location>
        <begin position="402"/>
        <end position="423"/>
    </location>
</feature>
<evidence type="ECO:0000313" key="11">
    <source>
        <dbReference type="EMBL" id="TKR70709.1"/>
    </source>
</evidence>
<keyword evidence="6 7" id="KW-0472">Membrane</keyword>
<evidence type="ECO:0000256" key="1">
    <source>
        <dbReference type="ARBA" id="ARBA00004651"/>
    </source>
</evidence>
<feature type="transmembrane region" description="Helical" evidence="7">
    <location>
        <begin position="138"/>
        <end position="157"/>
    </location>
</feature>
<dbReference type="GO" id="GO:0005415">
    <property type="term" value="F:nucleoside:sodium symporter activity"/>
    <property type="evidence" value="ECO:0007669"/>
    <property type="project" value="TreeGrafter"/>
</dbReference>
<evidence type="ECO:0000256" key="5">
    <source>
        <dbReference type="ARBA" id="ARBA00022989"/>
    </source>
</evidence>
<evidence type="ECO:0000256" key="6">
    <source>
        <dbReference type="ARBA" id="ARBA00023136"/>
    </source>
</evidence>
<feature type="transmembrane region" description="Helical" evidence="7">
    <location>
        <begin position="308"/>
        <end position="330"/>
    </location>
</feature>
<evidence type="ECO:0000256" key="2">
    <source>
        <dbReference type="ARBA" id="ARBA00009033"/>
    </source>
</evidence>
<sequence length="589" mass="64551">MEEVDWIPALRPEDGFLARVYLKIDAVFERYKRWIQIVIAVLAFIGVHVYLGFAIAHNFKKAIAAIVITGLIYLTVAYFYILKPGLKKLAPLLTPYKNGLFSIWNFEFLHIPLLKMGLFAGIIGAFLTWVVIDSAGQRIRLMSVAGLVMYLILSILVSANPARIKWRPVIGGILLQFCVGLLVLRWPQGNQAFRWLSNQVVTFLDYTAKGTFFTYGFIANPPSEICGFGSVFVYTSLQIIIYFGAIVSVLYYLGVIEAVLSRIAWVMQYTVGTTAAESLNAAACIFLGQTEAAILIEPSLGTMTDSEIHAVMTAGFACIAGSLFSAYISFGACPQYLLSATVMSAAVSLAVSKIIYPEIQESKQKDMKSFKFNSRGHNNVLECISDGAVHSAQFVAAITANLIVYLALLALLNSVLGFFGTLVDYPELTFNKILGYVFFPLAYMMGASDAVDPAVQIDETMKVAELMGMKTALNEFIAYQQLSQWKSDGTLKGTRAQTIATYALCGFSNISMIGSQIGILSTMCPKRKSVFARVAVRALIAGTFSCFMTACVAGILIDEPLSCNSAASNGCVRLERMNFNNTAEFDYEL</sequence>
<feature type="transmembrane region" description="Helical" evidence="7">
    <location>
        <begin position="113"/>
        <end position="132"/>
    </location>
</feature>
<dbReference type="Pfam" id="PF07662">
    <property type="entry name" value="Nucleos_tra2_C"/>
    <property type="match status" value="1"/>
</dbReference>
<feature type="domain" description="Concentrative nucleoside transporter N-terminal" evidence="8">
    <location>
        <begin position="145"/>
        <end position="216"/>
    </location>
</feature>
<evidence type="ECO:0000256" key="7">
    <source>
        <dbReference type="RuleBase" id="RU362018"/>
    </source>
</evidence>
<dbReference type="OrthoDB" id="6075923at2759"/>
<keyword evidence="7" id="KW-0813">Transport</keyword>
<name>A0A4U5MME7_STECR</name>
<keyword evidence="3" id="KW-1003">Cell membrane</keyword>
<feature type="domain" description="Concentrative nucleoside transporter C-terminal" evidence="9">
    <location>
        <begin position="336"/>
        <end position="554"/>
    </location>
</feature>
<feature type="transmembrane region" description="Helical" evidence="7">
    <location>
        <begin position="534"/>
        <end position="557"/>
    </location>
</feature>
<dbReference type="STRING" id="34508.A0A4U5MME7"/>
<dbReference type="InterPro" id="IPR002668">
    <property type="entry name" value="CNT_N_dom"/>
</dbReference>
<gene>
    <name evidence="11" type="ORF">L596_022698</name>
</gene>
<feature type="transmembrane region" description="Helical" evidence="7">
    <location>
        <begin position="239"/>
        <end position="260"/>
    </location>
</feature>
<dbReference type="Pfam" id="PF01773">
    <property type="entry name" value="Nucleos_tra2_N"/>
    <property type="match status" value="1"/>
</dbReference>
<evidence type="ECO:0000259" key="10">
    <source>
        <dbReference type="Pfam" id="PF07670"/>
    </source>
</evidence>
<dbReference type="GO" id="GO:0005886">
    <property type="term" value="C:plasma membrane"/>
    <property type="evidence" value="ECO:0007669"/>
    <property type="project" value="UniProtKB-SubCell"/>
</dbReference>